<evidence type="ECO:0000256" key="5">
    <source>
        <dbReference type="ARBA" id="ARBA00023239"/>
    </source>
</evidence>
<keyword evidence="10" id="KW-1185">Reference proteome</keyword>
<evidence type="ECO:0000256" key="8">
    <source>
        <dbReference type="SAM" id="MobiDB-lite"/>
    </source>
</evidence>
<feature type="compositionally biased region" description="Polar residues" evidence="8">
    <location>
        <begin position="340"/>
        <end position="352"/>
    </location>
</feature>
<gene>
    <name evidence="7 9" type="primary">mltG</name>
    <name evidence="9" type="ORF">QEZ41_06565</name>
</gene>
<dbReference type="NCBIfam" id="TIGR00247">
    <property type="entry name" value="endolytic transglycosylase MltG"/>
    <property type="match status" value="1"/>
</dbReference>
<protein>
    <recommendedName>
        <fullName evidence="7">Endolytic murein transglycosylase</fullName>
        <ecNumber evidence="7">4.2.2.29</ecNumber>
    </recommendedName>
    <alternativeName>
        <fullName evidence="7">Peptidoglycan lytic transglycosylase</fullName>
    </alternativeName>
    <alternativeName>
        <fullName evidence="7">Peptidoglycan polymerization terminase</fullName>
    </alternativeName>
</protein>
<dbReference type="CDD" id="cd08010">
    <property type="entry name" value="MltG_like"/>
    <property type="match status" value="1"/>
</dbReference>
<keyword evidence="7" id="KW-0997">Cell inner membrane</keyword>
<evidence type="ECO:0000256" key="2">
    <source>
        <dbReference type="ARBA" id="ARBA00022692"/>
    </source>
</evidence>
<accession>A0ABT7SQZ1</accession>
<reference evidence="9 10" key="1">
    <citation type="submission" date="2023-06" db="EMBL/GenBank/DDBJ databases">
        <title>Thiopseudomonas sp. CY1220 draft genome sequence.</title>
        <authorList>
            <person name="Zhao G."/>
            <person name="An M."/>
        </authorList>
    </citation>
    <scope>NUCLEOTIDE SEQUENCE [LARGE SCALE GENOMIC DNA]</scope>
    <source>
        <strain evidence="9 10">CY1220</strain>
    </source>
</reference>
<organism evidence="9 10">
    <name type="scientific">Thiopseudomonas acetoxidans</name>
    <dbReference type="NCBI Taxonomy" id="3041622"/>
    <lineage>
        <taxon>Bacteria</taxon>
        <taxon>Pseudomonadati</taxon>
        <taxon>Pseudomonadota</taxon>
        <taxon>Gammaproteobacteria</taxon>
        <taxon>Pseudomonadales</taxon>
        <taxon>Pseudomonadaceae</taxon>
        <taxon>Thiopseudomonas</taxon>
    </lineage>
</organism>
<keyword evidence="3 7" id="KW-1133">Transmembrane helix</keyword>
<evidence type="ECO:0000256" key="3">
    <source>
        <dbReference type="ARBA" id="ARBA00022989"/>
    </source>
</evidence>
<comment type="similarity">
    <text evidence="7">Belongs to the transglycosylase MltG family.</text>
</comment>
<evidence type="ECO:0000256" key="1">
    <source>
        <dbReference type="ARBA" id="ARBA00022475"/>
    </source>
</evidence>
<feature type="transmembrane region" description="Helical" evidence="7">
    <location>
        <begin position="5"/>
        <end position="27"/>
    </location>
</feature>
<dbReference type="Pfam" id="PF02618">
    <property type="entry name" value="YceG"/>
    <property type="match status" value="1"/>
</dbReference>
<evidence type="ECO:0000313" key="10">
    <source>
        <dbReference type="Proteomes" id="UP001241056"/>
    </source>
</evidence>
<evidence type="ECO:0000313" key="9">
    <source>
        <dbReference type="EMBL" id="MDM7857939.1"/>
    </source>
</evidence>
<dbReference type="EMBL" id="JAUCDY010000006">
    <property type="protein sequence ID" value="MDM7857939.1"/>
    <property type="molecule type" value="Genomic_DNA"/>
</dbReference>
<feature type="site" description="Important for catalytic activity" evidence="7">
    <location>
        <position position="218"/>
    </location>
</feature>
<dbReference type="Gene3D" id="3.30.1490.480">
    <property type="entry name" value="Endolytic murein transglycosylase"/>
    <property type="match status" value="1"/>
</dbReference>
<dbReference type="Gene3D" id="3.30.160.60">
    <property type="entry name" value="Classic Zinc Finger"/>
    <property type="match status" value="1"/>
</dbReference>
<evidence type="ECO:0000256" key="6">
    <source>
        <dbReference type="ARBA" id="ARBA00023316"/>
    </source>
</evidence>
<dbReference type="RefSeq" id="WP_289410594.1">
    <property type="nucleotide sequence ID" value="NZ_JAUCDY010000006.1"/>
</dbReference>
<dbReference type="PANTHER" id="PTHR30518">
    <property type="entry name" value="ENDOLYTIC MUREIN TRANSGLYCOSYLASE"/>
    <property type="match status" value="1"/>
</dbReference>
<dbReference type="Proteomes" id="UP001241056">
    <property type="component" value="Unassembled WGS sequence"/>
</dbReference>
<keyword evidence="5 7" id="KW-0456">Lyase</keyword>
<evidence type="ECO:0000256" key="7">
    <source>
        <dbReference type="HAMAP-Rule" id="MF_02065"/>
    </source>
</evidence>
<keyword evidence="1 7" id="KW-1003">Cell membrane</keyword>
<keyword evidence="4 7" id="KW-0472">Membrane</keyword>
<proteinExistence type="inferred from homology"/>
<comment type="caution">
    <text evidence="9">The sequence shown here is derived from an EMBL/GenBank/DDBJ whole genome shotgun (WGS) entry which is preliminary data.</text>
</comment>
<dbReference type="PANTHER" id="PTHR30518:SF2">
    <property type="entry name" value="ENDOLYTIC MUREIN TRANSGLYCOSYLASE"/>
    <property type="match status" value="1"/>
</dbReference>
<comment type="function">
    <text evidence="7">Functions as a peptidoglycan terminase that cleaves nascent peptidoglycan strands endolytically to terminate their elongation.</text>
</comment>
<keyword evidence="2 7" id="KW-0812">Transmembrane</keyword>
<dbReference type="HAMAP" id="MF_02065">
    <property type="entry name" value="MltG"/>
    <property type="match status" value="1"/>
</dbReference>
<sequence length="352" mass="40165">MRKKFFYTVLSFVFSLVIAGLAVFWLAQNALQQPLKLDAEHSLSVVAGTTPVALLNDLEQQDIIQGSIWLRLMWRLQQHQPSVQMGEYSLNPEMTLADLLEKWRVGDVQNYRVTLVEGWNFAQFRNALAQQELLEQTITDLSDEQVMQLLERPGMHPEGRFYPDTYFFTRGQQDIDILRQANRRLEQILAQEWDKRAADLPYANPDEALTMASIIEKETGAAHERDEIAGVFVRRLRLNMLLQTDPTVIYGMGEKYNGKITRADLRKPTPYNTYVNPGLPPTPIAMVGRAAIAAALNPKPGDSLYFVARGDGTHEFSRNLQQHNQAVRKYQLKRREGYRSTISPTSTAKETP</sequence>
<name>A0ABT7SQZ1_9GAMM</name>
<keyword evidence="6 7" id="KW-0961">Cell wall biogenesis/degradation</keyword>
<feature type="region of interest" description="Disordered" evidence="8">
    <location>
        <begin position="332"/>
        <end position="352"/>
    </location>
</feature>
<evidence type="ECO:0000256" key="4">
    <source>
        <dbReference type="ARBA" id="ARBA00023136"/>
    </source>
</evidence>
<comment type="subcellular location">
    <subcellularLocation>
        <location evidence="7">Cell inner membrane</location>
        <topology evidence="7">Single-pass membrane protein</topology>
    </subcellularLocation>
</comment>
<comment type="catalytic activity">
    <reaction evidence="7">
        <text>a peptidoglycan chain = a peptidoglycan chain with N-acetyl-1,6-anhydromuramyl-[peptide] at the reducing end + a peptidoglycan chain with N-acetylglucosamine at the non-reducing end.</text>
        <dbReference type="EC" id="4.2.2.29"/>
    </reaction>
</comment>
<dbReference type="InterPro" id="IPR003770">
    <property type="entry name" value="MLTG-like"/>
</dbReference>
<dbReference type="EC" id="4.2.2.29" evidence="7"/>